<protein>
    <submittedName>
        <fullName evidence="1">Abhydrolase-3 domain-containing protein</fullName>
    </submittedName>
</protein>
<accession>A0ACC0QTL7</accession>
<evidence type="ECO:0000313" key="2">
    <source>
        <dbReference type="Proteomes" id="UP001065298"/>
    </source>
</evidence>
<organism evidence="1 2">
    <name type="scientific">Fusarium keratoplasticum</name>
    <dbReference type="NCBI Taxonomy" id="1328300"/>
    <lineage>
        <taxon>Eukaryota</taxon>
        <taxon>Fungi</taxon>
        <taxon>Dikarya</taxon>
        <taxon>Ascomycota</taxon>
        <taxon>Pezizomycotina</taxon>
        <taxon>Sordariomycetes</taxon>
        <taxon>Hypocreomycetidae</taxon>
        <taxon>Hypocreales</taxon>
        <taxon>Nectriaceae</taxon>
        <taxon>Fusarium</taxon>
        <taxon>Fusarium solani species complex</taxon>
    </lineage>
</organism>
<gene>
    <name evidence="1" type="ORF">NCS57_00962800</name>
</gene>
<evidence type="ECO:0000313" key="1">
    <source>
        <dbReference type="EMBL" id="KAI8663613.1"/>
    </source>
</evidence>
<name>A0ACC0QTL7_9HYPO</name>
<keyword evidence="2" id="KW-1185">Reference proteome</keyword>
<sequence>MANQIHVPENYRFETFEFKQGGKGGISLDVWYPTRITHGPLRTIVYYHGGFLVFGDRQRYPLWLLNSWATRGGVFVSVDYRLLPESTGVDAVADSVDAYNWVATTLGVRIGAQIGPIAVAGSSAGGYLALTTAGLVTGKKPSAVALIYGVLDLSAARYHTKGSNIFFQPCVDAGPVLEYIKSLQAKGTEGQISGHPFPTNPAADPRSAIVAVFHGEALFPDYLTGVTGLGERIHEQGIEAIPKEHRKLFPVAFGQAATLPPIFILHGKNDAAVPVDQGVDTANKLRGLGVAVTADFPDDAQHGFDSALGNIDIETSELQTPAAQSLRSIINFLDQHTS</sequence>
<dbReference type="EMBL" id="CM046509">
    <property type="protein sequence ID" value="KAI8663613.1"/>
    <property type="molecule type" value="Genomic_DNA"/>
</dbReference>
<dbReference type="Proteomes" id="UP001065298">
    <property type="component" value="Chromosome 7"/>
</dbReference>
<comment type="caution">
    <text evidence="1">The sequence shown here is derived from an EMBL/GenBank/DDBJ whole genome shotgun (WGS) entry which is preliminary data.</text>
</comment>
<reference evidence="1" key="1">
    <citation type="submission" date="2022-06" db="EMBL/GenBank/DDBJ databases">
        <title>Fusarium solani species complex genomes reveal bases of compartmentalisation and animal pathogenesis.</title>
        <authorList>
            <person name="Tsai I.J."/>
        </authorList>
    </citation>
    <scope>NUCLEOTIDE SEQUENCE</scope>
    <source>
        <strain evidence="1">Fu6.1</strain>
    </source>
</reference>
<proteinExistence type="predicted"/>